<feature type="domain" description="HTH tetR-type" evidence="4">
    <location>
        <begin position="17"/>
        <end position="77"/>
    </location>
</feature>
<dbReference type="InterPro" id="IPR009057">
    <property type="entry name" value="Homeodomain-like_sf"/>
</dbReference>
<dbReference type="InterPro" id="IPR050109">
    <property type="entry name" value="HTH-type_TetR-like_transc_reg"/>
</dbReference>
<dbReference type="GO" id="GO:0000976">
    <property type="term" value="F:transcription cis-regulatory region binding"/>
    <property type="evidence" value="ECO:0007669"/>
    <property type="project" value="TreeGrafter"/>
</dbReference>
<dbReference type="Gene3D" id="1.10.357.10">
    <property type="entry name" value="Tetracycline Repressor, domain 2"/>
    <property type="match status" value="1"/>
</dbReference>
<gene>
    <name evidence="5" type="ORF">UFOPK1392_01945</name>
</gene>
<evidence type="ECO:0000256" key="3">
    <source>
        <dbReference type="ARBA" id="ARBA00023163"/>
    </source>
</evidence>
<dbReference type="PANTHER" id="PTHR30055">
    <property type="entry name" value="HTH-TYPE TRANSCRIPTIONAL REGULATOR RUTR"/>
    <property type="match status" value="1"/>
</dbReference>
<dbReference type="Pfam" id="PF00440">
    <property type="entry name" value="TetR_N"/>
    <property type="match status" value="1"/>
</dbReference>
<evidence type="ECO:0000259" key="4">
    <source>
        <dbReference type="PROSITE" id="PS50977"/>
    </source>
</evidence>
<keyword evidence="3" id="KW-0804">Transcription</keyword>
<proteinExistence type="predicted"/>
<accession>A0A6J5YI86</accession>
<sequence>MTTTQRRGPGSRAGGNHPTRLELLNAATVLAERDGMDALTVAAITASAGHSKGTFYVHFEDRTSLIIELHRRFHDALFASIADRTSDLAIGTDRAWLRIEAFLNGCRAQPAVRAMLLEARSMPEIAQLVAERNDQAARVLAAELREVSAQPREAAVLLVSATIEVALQELTAGKRLPRYRAALHNLVPDTSDRGTPQ</sequence>
<dbReference type="EMBL" id="CAEMXZ010000112">
    <property type="protein sequence ID" value="CAB4324181.1"/>
    <property type="molecule type" value="Genomic_DNA"/>
</dbReference>
<evidence type="ECO:0000313" key="5">
    <source>
        <dbReference type="EMBL" id="CAB4324181.1"/>
    </source>
</evidence>
<keyword evidence="2" id="KW-0238">DNA-binding</keyword>
<dbReference type="PROSITE" id="PS50977">
    <property type="entry name" value="HTH_TETR_2"/>
    <property type="match status" value="1"/>
</dbReference>
<name>A0A6J5YI86_9ZZZZ</name>
<dbReference type="PANTHER" id="PTHR30055:SF234">
    <property type="entry name" value="HTH-TYPE TRANSCRIPTIONAL REGULATOR BETI"/>
    <property type="match status" value="1"/>
</dbReference>
<dbReference type="AlphaFoldDB" id="A0A6J5YI86"/>
<reference evidence="5" key="1">
    <citation type="submission" date="2020-05" db="EMBL/GenBank/DDBJ databases">
        <authorList>
            <person name="Chiriac C."/>
            <person name="Salcher M."/>
            <person name="Ghai R."/>
            <person name="Kavagutti S V."/>
        </authorList>
    </citation>
    <scope>NUCLEOTIDE SEQUENCE</scope>
</reference>
<protein>
    <submittedName>
        <fullName evidence="5">Unannotated protein</fullName>
    </submittedName>
</protein>
<evidence type="ECO:0000256" key="2">
    <source>
        <dbReference type="ARBA" id="ARBA00023125"/>
    </source>
</evidence>
<dbReference type="SUPFAM" id="SSF46689">
    <property type="entry name" value="Homeodomain-like"/>
    <property type="match status" value="1"/>
</dbReference>
<dbReference type="InterPro" id="IPR001647">
    <property type="entry name" value="HTH_TetR"/>
</dbReference>
<evidence type="ECO:0000256" key="1">
    <source>
        <dbReference type="ARBA" id="ARBA00023015"/>
    </source>
</evidence>
<keyword evidence="1" id="KW-0805">Transcription regulation</keyword>
<dbReference type="GO" id="GO:0003700">
    <property type="term" value="F:DNA-binding transcription factor activity"/>
    <property type="evidence" value="ECO:0007669"/>
    <property type="project" value="TreeGrafter"/>
</dbReference>
<dbReference type="PRINTS" id="PR00455">
    <property type="entry name" value="HTHTETR"/>
</dbReference>
<organism evidence="5">
    <name type="scientific">freshwater metagenome</name>
    <dbReference type="NCBI Taxonomy" id="449393"/>
    <lineage>
        <taxon>unclassified sequences</taxon>
        <taxon>metagenomes</taxon>
        <taxon>ecological metagenomes</taxon>
    </lineage>
</organism>